<reference evidence="1" key="1">
    <citation type="submission" date="2018-02" db="EMBL/GenBank/DDBJ databases">
        <title>Rhizophora mucronata_Transcriptome.</title>
        <authorList>
            <person name="Meera S.P."/>
            <person name="Sreeshan A."/>
            <person name="Augustine A."/>
        </authorList>
    </citation>
    <scope>NUCLEOTIDE SEQUENCE</scope>
    <source>
        <tissue evidence="1">Leaf</tissue>
    </source>
</reference>
<accession>A0A2P2NEH0</accession>
<name>A0A2P2NEH0_RHIMU</name>
<evidence type="ECO:0000313" key="1">
    <source>
        <dbReference type="EMBL" id="MBX40854.1"/>
    </source>
</evidence>
<protein>
    <submittedName>
        <fullName evidence="1">Uncharacterized protein</fullName>
    </submittedName>
</protein>
<dbReference type="EMBL" id="GGEC01060370">
    <property type="protein sequence ID" value="MBX40854.1"/>
    <property type="molecule type" value="Transcribed_RNA"/>
</dbReference>
<dbReference type="AlphaFoldDB" id="A0A2P2NEH0"/>
<organism evidence="1">
    <name type="scientific">Rhizophora mucronata</name>
    <name type="common">Asiatic mangrove</name>
    <dbReference type="NCBI Taxonomy" id="61149"/>
    <lineage>
        <taxon>Eukaryota</taxon>
        <taxon>Viridiplantae</taxon>
        <taxon>Streptophyta</taxon>
        <taxon>Embryophyta</taxon>
        <taxon>Tracheophyta</taxon>
        <taxon>Spermatophyta</taxon>
        <taxon>Magnoliopsida</taxon>
        <taxon>eudicotyledons</taxon>
        <taxon>Gunneridae</taxon>
        <taxon>Pentapetalae</taxon>
        <taxon>rosids</taxon>
        <taxon>fabids</taxon>
        <taxon>Malpighiales</taxon>
        <taxon>Rhizophoraceae</taxon>
        <taxon>Rhizophora</taxon>
    </lineage>
</organism>
<proteinExistence type="predicted"/>
<sequence length="25" mass="2823">MISSETELDVVIGVFQQNRVQFSVP</sequence>